<accession>A0A5R8N976</accession>
<dbReference type="InterPro" id="IPR011051">
    <property type="entry name" value="RmlC_Cupin_sf"/>
</dbReference>
<evidence type="ECO:0008006" key="3">
    <source>
        <dbReference type="Google" id="ProtNLM"/>
    </source>
</evidence>
<organism evidence="1 2">
    <name type="scientific">Nocardia cyriacigeorgica</name>
    <dbReference type="NCBI Taxonomy" id="135487"/>
    <lineage>
        <taxon>Bacteria</taxon>
        <taxon>Bacillati</taxon>
        <taxon>Actinomycetota</taxon>
        <taxon>Actinomycetes</taxon>
        <taxon>Mycobacteriales</taxon>
        <taxon>Nocardiaceae</taxon>
        <taxon>Nocardia</taxon>
    </lineage>
</organism>
<evidence type="ECO:0000313" key="2">
    <source>
        <dbReference type="Proteomes" id="UP000306378"/>
    </source>
</evidence>
<proteinExistence type="predicted"/>
<dbReference type="AlphaFoldDB" id="A0A5R8N976"/>
<dbReference type="InterPro" id="IPR014710">
    <property type="entry name" value="RmlC-like_jellyroll"/>
</dbReference>
<dbReference type="Gene3D" id="2.60.120.10">
    <property type="entry name" value="Jelly Rolls"/>
    <property type="match status" value="1"/>
</dbReference>
<dbReference type="RefSeq" id="WP_138453255.1">
    <property type="nucleotide sequence ID" value="NZ_JADLQD010000007.1"/>
</dbReference>
<dbReference type="SUPFAM" id="SSF51182">
    <property type="entry name" value="RmlC-like cupins"/>
    <property type="match status" value="1"/>
</dbReference>
<gene>
    <name evidence="1" type="ORF">FEK34_29555</name>
</gene>
<name>A0A5R8N976_9NOCA</name>
<sequence>MDDWPDWVRKLPVVDTPFAGSRGYLLAGPHGQVVFWSFPAGANVPRHQHGPQLGLVLTGQVDLTARDKHRTVCGGQHFSLADQEPHGAVVAPGTLVIEIFADSDRHTPAQRPA</sequence>
<protein>
    <recommendedName>
        <fullName evidence="3">Cupin domain-containing protein</fullName>
    </recommendedName>
</protein>
<dbReference type="EMBL" id="VBUT01000019">
    <property type="protein sequence ID" value="TLF72210.1"/>
    <property type="molecule type" value="Genomic_DNA"/>
</dbReference>
<evidence type="ECO:0000313" key="1">
    <source>
        <dbReference type="EMBL" id="TLF72210.1"/>
    </source>
</evidence>
<dbReference type="Proteomes" id="UP000306378">
    <property type="component" value="Unassembled WGS sequence"/>
</dbReference>
<reference evidence="1 2" key="1">
    <citation type="submission" date="2019-05" db="EMBL/GenBank/DDBJ databases">
        <title>Genomes sequences of two Nocardia cyriacigeorgica environmental isolates, type strains Nocardia asteroides ATCC 19247 and Nocardia cyriacigeorgica DSM 44484.</title>
        <authorList>
            <person name="Vautrin F."/>
            <person name="Bergeron E."/>
            <person name="Dubost A."/>
            <person name="Abrouk D."/>
            <person name="Rodriguez Nava V."/>
            <person name="Pujic P."/>
        </authorList>
    </citation>
    <scope>NUCLEOTIDE SEQUENCE [LARGE SCALE GENOMIC DNA]</scope>
    <source>
        <strain evidence="1 2">EML 446</strain>
    </source>
</reference>
<comment type="caution">
    <text evidence="1">The sequence shown here is derived from an EMBL/GenBank/DDBJ whole genome shotgun (WGS) entry which is preliminary data.</text>
</comment>